<evidence type="ECO:0000313" key="2">
    <source>
        <dbReference type="Proteomes" id="UP000680020"/>
    </source>
</evidence>
<proteinExistence type="predicted"/>
<protein>
    <submittedName>
        <fullName evidence="1">Uncharacterized protein</fullName>
    </submittedName>
</protein>
<dbReference type="RefSeq" id="WP_213403190.1">
    <property type="nucleotide sequence ID" value="NZ_JAGIBT010000001.1"/>
</dbReference>
<reference evidence="1" key="1">
    <citation type="submission" date="2021-03" db="EMBL/GenBank/DDBJ databases">
        <title>Identification and antibiotic profiling of Wohlfahrtiimonas chitiniclastica, an underestimated human pathogen.</title>
        <authorList>
            <person name="Kopf A."/>
            <person name="Bunk B."/>
            <person name="Coldewey S."/>
            <person name="Gunzer F."/>
            <person name="Riedel T."/>
            <person name="Schroettner P."/>
        </authorList>
    </citation>
    <scope>NUCLEOTIDE SEQUENCE</scope>
    <source>
        <strain evidence="1">DSM 100917</strain>
    </source>
</reference>
<evidence type="ECO:0000313" key="1">
    <source>
        <dbReference type="EMBL" id="MBS7823586.1"/>
    </source>
</evidence>
<sequence>MLKRIILIICLLNIVNGESIMNDENQIPILENKIFKLTNEEYLNKKNVKNQIDISKEKFKDVVVFELSFELVKDSINNNFDDTLTNNSFNYKPNDLSENFIDPIFDIKLDIYFKDKMVDSFFITEDIVFLNGKKGVALEKKKELMMKTKK</sequence>
<dbReference type="Proteomes" id="UP000680020">
    <property type="component" value="Unassembled WGS sequence"/>
</dbReference>
<dbReference type="AlphaFoldDB" id="A0AB35BV51"/>
<organism evidence="1 2">
    <name type="scientific">Wohlfahrtiimonas chitiniclastica</name>
    <dbReference type="NCBI Taxonomy" id="400946"/>
    <lineage>
        <taxon>Bacteria</taxon>
        <taxon>Pseudomonadati</taxon>
        <taxon>Pseudomonadota</taxon>
        <taxon>Gammaproteobacteria</taxon>
        <taxon>Cardiobacteriales</taxon>
        <taxon>Ignatzschineriaceae</taxon>
        <taxon>Wohlfahrtiimonas</taxon>
    </lineage>
</organism>
<name>A0AB35BV51_9GAMM</name>
<dbReference type="EMBL" id="JAGIBU010000001">
    <property type="protein sequence ID" value="MBS7823586.1"/>
    <property type="molecule type" value="Genomic_DNA"/>
</dbReference>
<gene>
    <name evidence="1" type="ORF">J7561_00010</name>
</gene>
<comment type="caution">
    <text evidence="1">The sequence shown here is derived from an EMBL/GenBank/DDBJ whole genome shotgun (WGS) entry which is preliminary data.</text>
</comment>
<accession>A0AB35BV51</accession>